<comment type="caution">
    <text evidence="1">The sequence shown here is derived from an EMBL/GenBank/DDBJ whole genome shotgun (WGS) entry which is preliminary data.</text>
</comment>
<sequence length="98" mass="10970">GVSTEDSKAISKKTPLEFLDKEFSVKPPKLDGYMHRRAKEKGKLKAVNASEESLITTQLKIMDVGPPLIDLYTRILSLGEGKTEKKAQELVQDALIQW</sequence>
<reference evidence="1 2" key="1">
    <citation type="submission" date="2016-03" db="EMBL/GenBank/DDBJ databases">
        <title>EvidentialGene: Evidence-directed Construction of Genes on Genomes.</title>
        <authorList>
            <person name="Gilbert D.G."/>
            <person name="Choi J.-H."/>
            <person name="Mockaitis K."/>
            <person name="Colbourne J."/>
            <person name="Pfrender M."/>
        </authorList>
    </citation>
    <scope>NUCLEOTIDE SEQUENCE [LARGE SCALE GENOMIC DNA]</scope>
    <source>
        <strain evidence="1 2">Xinb3</strain>
        <tissue evidence="1">Complete organism</tissue>
    </source>
</reference>
<feature type="non-terminal residue" evidence="1">
    <location>
        <position position="98"/>
    </location>
</feature>
<proteinExistence type="predicted"/>
<dbReference type="AlphaFoldDB" id="A0A164G6Z0"/>
<keyword evidence="2" id="KW-1185">Reference proteome</keyword>
<name>A0A164G6Z0_9CRUS</name>
<feature type="non-terminal residue" evidence="1">
    <location>
        <position position="1"/>
    </location>
</feature>
<protein>
    <submittedName>
        <fullName evidence="1">Uncharacterized protein</fullName>
    </submittedName>
</protein>
<dbReference type="Proteomes" id="UP000076858">
    <property type="component" value="Unassembled WGS sequence"/>
</dbReference>
<gene>
    <name evidence="1" type="ORF">APZ42_005902</name>
</gene>
<evidence type="ECO:0000313" key="1">
    <source>
        <dbReference type="EMBL" id="KZR98601.1"/>
    </source>
</evidence>
<dbReference type="EMBL" id="LRGB01016441">
    <property type="protein sequence ID" value="KZR98601.1"/>
    <property type="molecule type" value="Genomic_DNA"/>
</dbReference>
<accession>A0A164G6Z0</accession>
<evidence type="ECO:0000313" key="2">
    <source>
        <dbReference type="Proteomes" id="UP000076858"/>
    </source>
</evidence>
<organism evidence="1 2">
    <name type="scientific">Daphnia magna</name>
    <dbReference type="NCBI Taxonomy" id="35525"/>
    <lineage>
        <taxon>Eukaryota</taxon>
        <taxon>Metazoa</taxon>
        <taxon>Ecdysozoa</taxon>
        <taxon>Arthropoda</taxon>
        <taxon>Crustacea</taxon>
        <taxon>Branchiopoda</taxon>
        <taxon>Diplostraca</taxon>
        <taxon>Cladocera</taxon>
        <taxon>Anomopoda</taxon>
        <taxon>Daphniidae</taxon>
        <taxon>Daphnia</taxon>
    </lineage>
</organism>